<feature type="compositionally biased region" description="Basic and acidic residues" evidence="1">
    <location>
        <begin position="54"/>
        <end position="69"/>
    </location>
</feature>
<evidence type="ECO:0000313" key="4">
    <source>
        <dbReference type="Proteomes" id="UP001232445"/>
    </source>
</evidence>
<protein>
    <recommendedName>
        <fullName evidence="5">YvrJ family protein</fullName>
    </recommendedName>
</protein>
<evidence type="ECO:0000256" key="2">
    <source>
        <dbReference type="SAM" id="Phobius"/>
    </source>
</evidence>
<keyword evidence="2" id="KW-0812">Transmembrane</keyword>
<sequence>MDWVALVAEISFPILVTFYLLTRIESKLEQLTFSIQSLTREVSSKTVGLSYSDKPFHHTSDSPKNRGVT</sequence>
<name>A0ABU0CRP0_9BACI</name>
<keyword evidence="2" id="KW-0472">Membrane</keyword>
<organism evidence="3 4">
    <name type="scientific">Caldalkalibacillus uzonensis</name>
    <dbReference type="NCBI Taxonomy" id="353224"/>
    <lineage>
        <taxon>Bacteria</taxon>
        <taxon>Bacillati</taxon>
        <taxon>Bacillota</taxon>
        <taxon>Bacilli</taxon>
        <taxon>Bacillales</taxon>
        <taxon>Bacillaceae</taxon>
        <taxon>Caldalkalibacillus</taxon>
    </lineage>
</organism>
<feature type="region of interest" description="Disordered" evidence="1">
    <location>
        <begin position="45"/>
        <end position="69"/>
    </location>
</feature>
<dbReference type="Proteomes" id="UP001232445">
    <property type="component" value="Unassembled WGS sequence"/>
</dbReference>
<dbReference type="RefSeq" id="WP_307337028.1">
    <property type="nucleotide sequence ID" value="NZ_JAUSUQ010000004.1"/>
</dbReference>
<dbReference type="InterPro" id="IPR024419">
    <property type="entry name" value="YvrJ"/>
</dbReference>
<proteinExistence type="predicted"/>
<gene>
    <name evidence="3" type="ORF">J2S00_001310</name>
</gene>
<keyword evidence="4" id="KW-1185">Reference proteome</keyword>
<comment type="caution">
    <text evidence="3">The sequence shown here is derived from an EMBL/GenBank/DDBJ whole genome shotgun (WGS) entry which is preliminary data.</text>
</comment>
<dbReference type="EMBL" id="JAUSUQ010000004">
    <property type="protein sequence ID" value="MDQ0338524.1"/>
    <property type="molecule type" value="Genomic_DNA"/>
</dbReference>
<feature type="transmembrane region" description="Helical" evidence="2">
    <location>
        <begin position="6"/>
        <end position="22"/>
    </location>
</feature>
<reference evidence="3 4" key="1">
    <citation type="submission" date="2023-07" db="EMBL/GenBank/DDBJ databases">
        <title>Genomic Encyclopedia of Type Strains, Phase IV (KMG-IV): sequencing the most valuable type-strain genomes for metagenomic binning, comparative biology and taxonomic classification.</title>
        <authorList>
            <person name="Goeker M."/>
        </authorList>
    </citation>
    <scope>NUCLEOTIDE SEQUENCE [LARGE SCALE GENOMIC DNA]</scope>
    <source>
        <strain evidence="3 4">DSM 17740</strain>
    </source>
</reference>
<dbReference type="Pfam" id="PF12841">
    <property type="entry name" value="YvrJ"/>
    <property type="match status" value="1"/>
</dbReference>
<evidence type="ECO:0000256" key="1">
    <source>
        <dbReference type="SAM" id="MobiDB-lite"/>
    </source>
</evidence>
<keyword evidence="2" id="KW-1133">Transmembrane helix</keyword>
<evidence type="ECO:0000313" key="3">
    <source>
        <dbReference type="EMBL" id="MDQ0338524.1"/>
    </source>
</evidence>
<accession>A0ABU0CRP0</accession>
<evidence type="ECO:0008006" key="5">
    <source>
        <dbReference type="Google" id="ProtNLM"/>
    </source>
</evidence>